<dbReference type="EMBL" id="CP002403">
    <property type="protein sequence ID" value="ADU22726.1"/>
    <property type="molecule type" value="Genomic_DNA"/>
</dbReference>
<dbReference type="InterPro" id="IPR001633">
    <property type="entry name" value="EAL_dom"/>
</dbReference>
<name>E6UCP7_RUMA7</name>
<dbReference type="PROSITE" id="PS50883">
    <property type="entry name" value="EAL"/>
    <property type="match status" value="1"/>
</dbReference>
<dbReference type="KEGG" id="ral:Rumal_2240"/>
<sequence>MNEKRSVQLHRMLGSLWSELMHCTDSVGAFVLWNNSREYYIDDNALGLLGMDREDLTCEGLRNVLLCALEAEASSSPAKVITVDVDEEECCMAGFVIKRDTTVPIDMGEIYPLLNQNQLAEKMSEAGSDAFLMLIQLEHIESGRDERSFIRSALEKIGMTSPEGTVLAYHSGLKFWVFVKSGITAPQEFAEDLQKVVKNTAVTDEFGVVISKGHSMTFTGGYVTFSSRKTAAVKEFHYASFALYEAVSEGTGTISSFSSAVYELQKNDYRRVQYFFRVLDENSFMYHFQPIVSAKDGSIIAYEALMRTDRKFGLSPLQIIDMAAKYDRLYDIEHATMFNVLYQLSRNQNFFKKRKLFINAIPSSYLTDEDWSALMTVYGELMEKVVIELTEQTDTSDDKLEYLMNRLKQHKVEMAIDDYGTGYSNTSRLIRYAPQYIKLDHSLISGIDTNPKLKNIVSQLIDMMHSNGFLVLAEGVETSAEMRTLSAIHADLFQGFYISRPKPFFINEISERIRSEIIRYHLEVQGSADKIYHAAQDEPEVIRLADLIRDKYTGIYISGRDVEIIGAADMPAAVMPLMIKEGAVCSVHLRDVSIEAAGGRAAVTLGSGSKVTLKVSGTNRLTKGGILVPEKAELTLEGTGRLTIIPESISCFGIGNEYDLTYGKITSLLSDELTITACGDNCVGIGGGKCSSPDGISIKAGAVEISCSGANSIGIGSSLESSNITIRECFISIGAATANFTGVGALQGDTSVMIKNVKLVIAASGNSMCAVGSKDGGKAHIDISDCELFSNIKGREIVNIGSHKSECDCSIQRSSINLNCEGSRVSGIGDSEGSGSVTIRKAEINIGFLSADSFDIGCRDGILDIEDCTRNVNINK</sequence>
<dbReference type="OrthoDB" id="9813903at2"/>
<feature type="domain" description="EAL" evidence="1">
    <location>
        <begin position="268"/>
        <end position="515"/>
    </location>
</feature>
<dbReference type="GO" id="GO:0071111">
    <property type="term" value="F:cyclic-guanylate-specific phosphodiesterase activity"/>
    <property type="evidence" value="ECO:0007669"/>
    <property type="project" value="InterPro"/>
</dbReference>
<dbReference type="CDD" id="cd01948">
    <property type="entry name" value="EAL"/>
    <property type="match status" value="1"/>
</dbReference>
<dbReference type="STRING" id="697329.Rumal_2240"/>
<evidence type="ECO:0000313" key="2">
    <source>
        <dbReference type="EMBL" id="ADU22726.1"/>
    </source>
</evidence>
<accession>E6UCP7</accession>
<dbReference type="SMART" id="SM00052">
    <property type="entry name" value="EAL"/>
    <property type="match status" value="1"/>
</dbReference>
<dbReference type="RefSeq" id="WP_013498883.1">
    <property type="nucleotide sequence ID" value="NC_014833.1"/>
</dbReference>
<evidence type="ECO:0000313" key="3">
    <source>
        <dbReference type="Proteomes" id="UP000006919"/>
    </source>
</evidence>
<protein>
    <submittedName>
        <fullName evidence="2">Diguanylate phosphodiesterase</fullName>
    </submittedName>
</protein>
<dbReference type="PANTHER" id="PTHR33121">
    <property type="entry name" value="CYCLIC DI-GMP PHOSPHODIESTERASE PDEF"/>
    <property type="match status" value="1"/>
</dbReference>
<dbReference type="HOGENOM" id="CLU_328140_0_0_9"/>
<dbReference type="AlphaFoldDB" id="E6UCP7"/>
<organism evidence="2 3">
    <name type="scientific">Ruminococcus albus (strain ATCC 27210 / DSM 20455 / JCM 14654 / NCDO 2250 / 7)</name>
    <dbReference type="NCBI Taxonomy" id="697329"/>
    <lineage>
        <taxon>Bacteria</taxon>
        <taxon>Bacillati</taxon>
        <taxon>Bacillota</taxon>
        <taxon>Clostridia</taxon>
        <taxon>Eubacteriales</taxon>
        <taxon>Oscillospiraceae</taxon>
        <taxon>Ruminococcus</taxon>
    </lineage>
</organism>
<dbReference type="Pfam" id="PF00563">
    <property type="entry name" value="EAL"/>
    <property type="match status" value="1"/>
</dbReference>
<dbReference type="InterPro" id="IPR035919">
    <property type="entry name" value="EAL_sf"/>
</dbReference>
<gene>
    <name evidence="2" type="ordered locus">Rumal_2240</name>
</gene>
<dbReference type="InterPro" id="IPR050706">
    <property type="entry name" value="Cyclic-di-GMP_PDE-like"/>
</dbReference>
<dbReference type="Gene3D" id="3.20.20.450">
    <property type="entry name" value="EAL domain"/>
    <property type="match status" value="1"/>
</dbReference>
<dbReference type="eggNOG" id="COG2200">
    <property type="taxonomic scope" value="Bacteria"/>
</dbReference>
<dbReference type="Proteomes" id="UP000006919">
    <property type="component" value="Chromosome"/>
</dbReference>
<dbReference type="PANTHER" id="PTHR33121:SF70">
    <property type="entry name" value="SIGNALING PROTEIN YKOW"/>
    <property type="match status" value="1"/>
</dbReference>
<dbReference type="SUPFAM" id="SSF141868">
    <property type="entry name" value="EAL domain-like"/>
    <property type="match status" value="1"/>
</dbReference>
<evidence type="ECO:0000259" key="1">
    <source>
        <dbReference type="PROSITE" id="PS50883"/>
    </source>
</evidence>
<reference evidence="2 3" key="1">
    <citation type="journal article" date="2011" name="J. Bacteriol.">
        <title>Complete genome of the cellulolytic ruminal bacterium Ruminococcus albus 7.</title>
        <authorList>
            <person name="Suen G."/>
            <person name="Stevenson D.M."/>
            <person name="Bruce D.C."/>
            <person name="Chertkov O."/>
            <person name="Copeland A."/>
            <person name="Cheng J.F."/>
            <person name="Detter C."/>
            <person name="Detter J.C."/>
            <person name="Goodwin L.A."/>
            <person name="Han C.S."/>
            <person name="Hauser L.J."/>
            <person name="Ivanova N.N."/>
            <person name="Kyrpides N.C."/>
            <person name="Land M.L."/>
            <person name="Lapidus A."/>
            <person name="Lucas S."/>
            <person name="Ovchinnikova G."/>
            <person name="Pitluck S."/>
            <person name="Tapia R."/>
            <person name="Woyke T."/>
            <person name="Boyum J."/>
            <person name="Mead D."/>
            <person name="Weimer P.J."/>
        </authorList>
    </citation>
    <scope>NUCLEOTIDE SEQUENCE [LARGE SCALE GENOMIC DNA]</scope>
    <source>
        <strain evidence="3">ATCC 27210 / DSM 20455 / JCM 14654 / NCDO 2250 / 7</strain>
    </source>
</reference>
<proteinExistence type="predicted"/>